<protein>
    <submittedName>
        <fullName evidence="1">Uncharacterized protein</fullName>
    </submittedName>
</protein>
<dbReference type="Proteomes" id="UP000627464">
    <property type="component" value="Unassembled WGS sequence"/>
</dbReference>
<gene>
    <name evidence="1" type="ORF">GCM10011328_28400</name>
</gene>
<dbReference type="EMBL" id="BMFZ01000007">
    <property type="protein sequence ID" value="GGA51228.1"/>
    <property type="molecule type" value="Genomic_DNA"/>
</dbReference>
<keyword evidence="2" id="KW-1185">Reference proteome</keyword>
<evidence type="ECO:0000313" key="2">
    <source>
        <dbReference type="Proteomes" id="UP000627464"/>
    </source>
</evidence>
<sequence>MPLLPLLIFQIQIQIQRTELLLSFKNVEAAFKNTAGGEVENRASVCAGWNPNGGNRNAAEFCGCNRDS</sequence>
<evidence type="ECO:0000313" key="1">
    <source>
        <dbReference type="EMBL" id="GGA51228.1"/>
    </source>
</evidence>
<comment type="caution">
    <text evidence="1">The sequence shown here is derived from an EMBL/GenBank/DDBJ whole genome shotgun (WGS) entry which is preliminary data.</text>
</comment>
<reference evidence="2" key="1">
    <citation type="journal article" date="2019" name="Int. J. Syst. Evol. Microbiol.">
        <title>The Global Catalogue of Microorganisms (GCM) 10K type strain sequencing project: providing services to taxonomists for standard genome sequencing and annotation.</title>
        <authorList>
            <consortium name="The Broad Institute Genomics Platform"/>
            <consortium name="The Broad Institute Genome Sequencing Center for Infectious Disease"/>
            <person name="Wu L."/>
            <person name="Ma J."/>
        </authorList>
    </citation>
    <scope>NUCLEOTIDE SEQUENCE [LARGE SCALE GENOMIC DNA]</scope>
    <source>
        <strain evidence="2">CGMCC 1.12806</strain>
    </source>
</reference>
<proteinExistence type="predicted"/>
<name>A0ABQ1GW50_9GAMM</name>
<accession>A0ABQ1GW50</accession>
<organism evidence="1 2">
    <name type="scientific">Hafnia psychrotolerans</name>
    <dbReference type="NCBI Taxonomy" id="1477018"/>
    <lineage>
        <taxon>Bacteria</taxon>
        <taxon>Pseudomonadati</taxon>
        <taxon>Pseudomonadota</taxon>
        <taxon>Gammaproteobacteria</taxon>
        <taxon>Enterobacterales</taxon>
        <taxon>Hafniaceae</taxon>
        <taxon>Hafnia</taxon>
    </lineage>
</organism>